<dbReference type="EMBL" id="CACVBS010000064">
    <property type="protein sequence ID" value="CAA7267959.1"/>
    <property type="molecule type" value="Genomic_DNA"/>
</dbReference>
<evidence type="ECO:0000313" key="1">
    <source>
        <dbReference type="EMBL" id="CAA7267959.1"/>
    </source>
</evidence>
<sequence>MVVEEQLMQEPESIWMMGTHWIELPPLALSSPGPENDLGPLIQRMGISDDVMDIDESIPMSSHGASRRNSVLWPSCPNSFPNGEWTNLLAGHIINLDHVLSRVYSINSDSCKQKWLGSLEVIVGGSNPLRTVCTHSNWVIAWDMFVQAALYVFPHQSNELTAYGKFIRQLFTSIPVKRHFRVIQFNRTASQ</sequence>
<organism evidence="1 2">
    <name type="scientific">Cyclocybe aegerita</name>
    <name type="common">Black poplar mushroom</name>
    <name type="synonym">Agrocybe aegerita</name>
    <dbReference type="NCBI Taxonomy" id="1973307"/>
    <lineage>
        <taxon>Eukaryota</taxon>
        <taxon>Fungi</taxon>
        <taxon>Dikarya</taxon>
        <taxon>Basidiomycota</taxon>
        <taxon>Agaricomycotina</taxon>
        <taxon>Agaricomycetes</taxon>
        <taxon>Agaricomycetidae</taxon>
        <taxon>Agaricales</taxon>
        <taxon>Agaricineae</taxon>
        <taxon>Bolbitiaceae</taxon>
        <taxon>Cyclocybe</taxon>
    </lineage>
</organism>
<dbReference type="OrthoDB" id="2355984at2759"/>
<reference evidence="1 2" key="1">
    <citation type="submission" date="2020-01" db="EMBL/GenBank/DDBJ databases">
        <authorList>
            <person name="Gupta K D."/>
        </authorList>
    </citation>
    <scope>NUCLEOTIDE SEQUENCE [LARGE SCALE GENOMIC DNA]</scope>
</reference>
<gene>
    <name evidence="1" type="ORF">AAE3_LOCUS10231</name>
</gene>
<evidence type="ECO:0000313" key="2">
    <source>
        <dbReference type="Proteomes" id="UP000467700"/>
    </source>
</evidence>
<dbReference type="Proteomes" id="UP000467700">
    <property type="component" value="Unassembled WGS sequence"/>
</dbReference>
<name>A0A8S0VSZ8_CYCAE</name>
<protein>
    <submittedName>
        <fullName evidence="1">Uncharacterized protein</fullName>
    </submittedName>
</protein>
<keyword evidence="2" id="KW-1185">Reference proteome</keyword>
<proteinExistence type="predicted"/>
<comment type="caution">
    <text evidence="1">The sequence shown here is derived from an EMBL/GenBank/DDBJ whole genome shotgun (WGS) entry which is preliminary data.</text>
</comment>
<accession>A0A8S0VSZ8</accession>
<dbReference type="AlphaFoldDB" id="A0A8S0VSZ8"/>